<evidence type="ECO:0000313" key="3">
    <source>
        <dbReference type="Proteomes" id="UP000287601"/>
    </source>
</evidence>
<evidence type="ECO:0000313" key="2">
    <source>
        <dbReference type="EMBL" id="QAT43455.1"/>
    </source>
</evidence>
<evidence type="ECO:0000256" key="1">
    <source>
        <dbReference type="SAM" id="MobiDB-lite"/>
    </source>
</evidence>
<dbReference type="Proteomes" id="UP000287601">
    <property type="component" value="Chromosome"/>
</dbReference>
<accession>A0A410PX20</accession>
<name>A0A410PX20_9FIRM</name>
<keyword evidence="3" id="KW-1185">Reference proteome</keyword>
<dbReference type="RefSeq" id="WP_128746235.1">
    <property type="nucleotide sequence ID" value="NZ_CP035281.1"/>
</dbReference>
<sequence>MRECKKSFINNTQQTQTPGKDFNPIPTVRYIHTCKAAKIGLIVLPETEDSKQELSKATSKTCKEHCKKI</sequence>
<reference evidence="2 3" key="1">
    <citation type="submission" date="2019-01" db="EMBL/GenBank/DDBJ databases">
        <title>Draft genomes of a novel of Aminipila strains.</title>
        <authorList>
            <person name="Ma S."/>
        </authorList>
    </citation>
    <scope>NUCLEOTIDE SEQUENCE [LARGE SCALE GENOMIC DNA]</scope>
    <source>
        <strain evidence="3">JN-39</strain>
    </source>
</reference>
<feature type="region of interest" description="Disordered" evidence="1">
    <location>
        <begin position="1"/>
        <end position="22"/>
    </location>
</feature>
<dbReference type="KEGG" id="amij:EQM06_09630"/>
<organism evidence="2 3">
    <name type="scientific">Aminipila luticellarii</name>
    <dbReference type="NCBI Taxonomy" id="2507160"/>
    <lineage>
        <taxon>Bacteria</taxon>
        <taxon>Bacillati</taxon>
        <taxon>Bacillota</taxon>
        <taxon>Clostridia</taxon>
        <taxon>Peptostreptococcales</taxon>
        <taxon>Anaerovoracaceae</taxon>
        <taxon>Aminipila</taxon>
    </lineage>
</organism>
<dbReference type="AlphaFoldDB" id="A0A410PX20"/>
<gene>
    <name evidence="2" type="ORF">EQM06_09630</name>
</gene>
<proteinExistence type="predicted"/>
<protein>
    <submittedName>
        <fullName evidence="2">Uncharacterized protein</fullName>
    </submittedName>
</protein>
<feature type="compositionally biased region" description="Polar residues" evidence="1">
    <location>
        <begin position="8"/>
        <end position="18"/>
    </location>
</feature>
<dbReference type="EMBL" id="CP035281">
    <property type="protein sequence ID" value="QAT43455.1"/>
    <property type="molecule type" value="Genomic_DNA"/>
</dbReference>